<evidence type="ECO:0000256" key="4">
    <source>
        <dbReference type="ARBA" id="ARBA00023242"/>
    </source>
</evidence>
<dbReference type="InterPro" id="IPR036638">
    <property type="entry name" value="HLH_DNA-bd_sf"/>
</dbReference>
<feature type="compositionally biased region" description="Low complexity" evidence="5">
    <location>
        <begin position="272"/>
        <end position="288"/>
    </location>
</feature>
<feature type="compositionally biased region" description="Basic residues" evidence="5">
    <location>
        <begin position="185"/>
        <end position="194"/>
    </location>
</feature>
<dbReference type="PROSITE" id="PS50888">
    <property type="entry name" value="BHLH"/>
    <property type="match status" value="1"/>
</dbReference>
<dbReference type="Gene3D" id="4.10.280.10">
    <property type="entry name" value="Helix-loop-helix DNA-binding domain"/>
    <property type="match status" value="1"/>
</dbReference>
<keyword evidence="8" id="KW-1185">Reference proteome</keyword>
<comment type="subcellular location">
    <subcellularLocation>
        <location evidence="1">Nucleus</location>
    </subcellularLocation>
</comment>
<feature type="domain" description="BHLH" evidence="6">
    <location>
        <begin position="114"/>
        <end position="229"/>
    </location>
</feature>
<dbReference type="SUPFAM" id="SSF47459">
    <property type="entry name" value="HLH, helix-loop-helix DNA-binding domain"/>
    <property type="match status" value="1"/>
</dbReference>
<dbReference type="PROSITE" id="PS51257">
    <property type="entry name" value="PROKAR_LIPOPROTEIN"/>
    <property type="match status" value="1"/>
</dbReference>
<evidence type="ECO:0000313" key="8">
    <source>
        <dbReference type="Proteomes" id="UP000245942"/>
    </source>
</evidence>
<keyword evidence="2" id="KW-0805">Transcription regulation</keyword>
<organism evidence="7 8">
    <name type="scientific">Pseudomicrostroma glucosiphilum</name>
    <dbReference type="NCBI Taxonomy" id="1684307"/>
    <lineage>
        <taxon>Eukaryota</taxon>
        <taxon>Fungi</taxon>
        <taxon>Dikarya</taxon>
        <taxon>Basidiomycota</taxon>
        <taxon>Ustilaginomycotina</taxon>
        <taxon>Exobasidiomycetes</taxon>
        <taxon>Microstromatales</taxon>
        <taxon>Microstromatales incertae sedis</taxon>
        <taxon>Pseudomicrostroma</taxon>
    </lineage>
</organism>
<evidence type="ECO:0000259" key="6">
    <source>
        <dbReference type="PROSITE" id="PS50888"/>
    </source>
</evidence>
<feature type="compositionally biased region" description="Low complexity" evidence="5">
    <location>
        <begin position="18"/>
        <end position="33"/>
    </location>
</feature>
<dbReference type="STRING" id="1684307.A0A316TXQ9"/>
<evidence type="ECO:0000256" key="1">
    <source>
        <dbReference type="ARBA" id="ARBA00004123"/>
    </source>
</evidence>
<dbReference type="GeneID" id="37016327"/>
<feature type="compositionally biased region" description="Low complexity" evidence="5">
    <location>
        <begin position="363"/>
        <end position="383"/>
    </location>
</feature>
<feature type="compositionally biased region" description="Low complexity" evidence="5">
    <location>
        <begin position="76"/>
        <end position="110"/>
    </location>
</feature>
<dbReference type="AlphaFoldDB" id="A0A316TXQ9"/>
<reference evidence="7 8" key="1">
    <citation type="journal article" date="2018" name="Mol. Biol. Evol.">
        <title>Broad Genomic Sampling Reveals a Smut Pathogenic Ancestry of the Fungal Clade Ustilaginomycotina.</title>
        <authorList>
            <person name="Kijpornyongpan T."/>
            <person name="Mondo S.J."/>
            <person name="Barry K."/>
            <person name="Sandor L."/>
            <person name="Lee J."/>
            <person name="Lipzen A."/>
            <person name="Pangilinan J."/>
            <person name="LaButti K."/>
            <person name="Hainaut M."/>
            <person name="Henrissat B."/>
            <person name="Grigoriev I.V."/>
            <person name="Spatafora J.W."/>
            <person name="Aime M.C."/>
        </authorList>
    </citation>
    <scope>NUCLEOTIDE SEQUENCE [LARGE SCALE GENOMIC DNA]</scope>
    <source>
        <strain evidence="7 8">MCA 4718</strain>
    </source>
</reference>
<feature type="region of interest" description="Disordered" evidence="5">
    <location>
        <begin position="155"/>
        <end position="208"/>
    </location>
</feature>
<evidence type="ECO:0000256" key="5">
    <source>
        <dbReference type="SAM" id="MobiDB-lite"/>
    </source>
</evidence>
<evidence type="ECO:0000256" key="3">
    <source>
        <dbReference type="ARBA" id="ARBA00023163"/>
    </source>
</evidence>
<dbReference type="OrthoDB" id="690068at2759"/>
<name>A0A316TXQ9_9BASI</name>
<keyword evidence="3" id="KW-0804">Transcription</keyword>
<dbReference type="PANTHER" id="PTHR46117:SF3">
    <property type="entry name" value="FI24210P1"/>
    <property type="match status" value="1"/>
</dbReference>
<feature type="region of interest" description="Disordered" evidence="5">
    <location>
        <begin position="259"/>
        <end position="312"/>
    </location>
</feature>
<dbReference type="InterPro" id="IPR051732">
    <property type="entry name" value="USF"/>
</dbReference>
<feature type="region of interest" description="Disordered" evidence="5">
    <location>
        <begin position="603"/>
        <end position="642"/>
    </location>
</feature>
<keyword evidence="4" id="KW-0539">Nucleus</keyword>
<proteinExistence type="predicted"/>
<feature type="compositionally biased region" description="Basic and acidic residues" evidence="5">
    <location>
        <begin position="195"/>
        <end position="208"/>
    </location>
</feature>
<dbReference type="GO" id="GO:0046983">
    <property type="term" value="F:protein dimerization activity"/>
    <property type="evidence" value="ECO:0007669"/>
    <property type="project" value="InterPro"/>
</dbReference>
<feature type="region of interest" description="Disordered" evidence="5">
    <location>
        <begin position="363"/>
        <end position="386"/>
    </location>
</feature>
<feature type="region of interest" description="Disordered" evidence="5">
    <location>
        <begin position="1"/>
        <end position="127"/>
    </location>
</feature>
<evidence type="ECO:0000313" key="7">
    <source>
        <dbReference type="EMBL" id="PWN18017.1"/>
    </source>
</evidence>
<accession>A0A316TXQ9</accession>
<dbReference type="EMBL" id="KZ819339">
    <property type="protein sequence ID" value="PWN18017.1"/>
    <property type="molecule type" value="Genomic_DNA"/>
</dbReference>
<dbReference type="RefSeq" id="XP_025345177.1">
    <property type="nucleotide sequence ID" value="XM_025494593.1"/>
</dbReference>
<dbReference type="Proteomes" id="UP000245942">
    <property type="component" value="Unassembled WGS sequence"/>
</dbReference>
<protein>
    <recommendedName>
        <fullName evidence="6">BHLH domain-containing protein</fullName>
    </recommendedName>
</protein>
<dbReference type="GO" id="GO:0005634">
    <property type="term" value="C:nucleus"/>
    <property type="evidence" value="ECO:0007669"/>
    <property type="project" value="UniProtKB-SubCell"/>
</dbReference>
<gene>
    <name evidence="7" type="ORF">BCV69DRAFT_301756</name>
</gene>
<dbReference type="PANTHER" id="PTHR46117">
    <property type="entry name" value="FI24210P1"/>
    <property type="match status" value="1"/>
</dbReference>
<feature type="compositionally biased region" description="Low complexity" evidence="5">
    <location>
        <begin position="606"/>
        <end position="615"/>
    </location>
</feature>
<feature type="region of interest" description="Disordered" evidence="5">
    <location>
        <begin position="525"/>
        <end position="550"/>
    </location>
</feature>
<feature type="compositionally biased region" description="Pro residues" evidence="5">
    <location>
        <begin position="40"/>
        <end position="60"/>
    </location>
</feature>
<dbReference type="InterPro" id="IPR011598">
    <property type="entry name" value="bHLH_dom"/>
</dbReference>
<feature type="region of interest" description="Disordered" evidence="5">
    <location>
        <begin position="443"/>
        <end position="513"/>
    </location>
</feature>
<dbReference type="SMART" id="SM00353">
    <property type="entry name" value="HLH"/>
    <property type="match status" value="1"/>
</dbReference>
<sequence length="642" mass="67293">MRSQPLVFPTLPLPPAPSSTSSSSSCNPYSSRPAMGLFHPSPPIAHRPPPPPPTMAPPPSRAAAILASQAIKKEATGSASASASSTGAGAGAGATLASTSGSSRRTSAAAKDNKRRATHSQIERRRREKINDRLITLRNLVPACNEEIAARQRLEGGGGEAGQPANAASPTTEAGADEALSGPGAKRKRKRSRRKVVEEAKDKDKDAEPELGMHKLDVLTHTIDFIYQLQARIQELETGKRPGKAQRIDRGETIHDDIVQDTTTTPPPTGFLSHSSPPSLAPPSSTATQVPIDEKHPRGFTPVKLGGNYPRDLGHVRSMSASSETASEADLPLPHQLAGSVPGYGYGYNHGYWYDSSPNFPAAASSSSAPSSSSKGTSTPASSGGLSSLTSPFMSLSASSPIFLAGNGSGSGSGRKKSFDARVAAPSFALPPAAIPLYEAAHPHQHHHGEVRGQHGSTSSVRDGVTQEEELAMKGEEDEEEDHEMVPGDEYPSWPNSSSRPPTGKSPEPEASSAARLLLAISASPEDALRPIGSRVDPRTNGTTAPPRLTRRSTTTSFHVDRPEMMIGRGLSNVFIAHSHSQTQSQSSATYPSTAAHTQYRRWIPGSAPGGSRATTGGGAAGRIGSLPSPPLLALDDQTVRE</sequence>
<dbReference type="Pfam" id="PF00010">
    <property type="entry name" value="HLH"/>
    <property type="match status" value="1"/>
</dbReference>
<feature type="compositionally biased region" description="Acidic residues" evidence="5">
    <location>
        <begin position="466"/>
        <end position="483"/>
    </location>
</feature>
<dbReference type="GO" id="GO:0000981">
    <property type="term" value="F:DNA-binding transcription factor activity, RNA polymerase II-specific"/>
    <property type="evidence" value="ECO:0007669"/>
    <property type="project" value="TreeGrafter"/>
</dbReference>
<evidence type="ECO:0000256" key="2">
    <source>
        <dbReference type="ARBA" id="ARBA00023015"/>
    </source>
</evidence>
<dbReference type="GO" id="GO:0000978">
    <property type="term" value="F:RNA polymerase II cis-regulatory region sequence-specific DNA binding"/>
    <property type="evidence" value="ECO:0007669"/>
    <property type="project" value="TreeGrafter"/>
</dbReference>